<evidence type="ECO:0000256" key="1">
    <source>
        <dbReference type="ARBA" id="ARBA00004123"/>
    </source>
</evidence>
<keyword evidence="2" id="KW-0853">WD repeat</keyword>
<dbReference type="Proteomes" id="UP000054561">
    <property type="component" value="Unassembled WGS sequence"/>
</dbReference>
<keyword evidence="7" id="KW-1185">Reference proteome</keyword>
<evidence type="ECO:0000313" key="7">
    <source>
        <dbReference type="Proteomes" id="UP000054561"/>
    </source>
</evidence>
<gene>
    <name evidence="6" type="ORF">AK88_04523</name>
</gene>
<proteinExistence type="predicted"/>
<evidence type="ECO:0000313" key="6">
    <source>
        <dbReference type="EMBL" id="KJP85816.1"/>
    </source>
</evidence>
<dbReference type="AlphaFoldDB" id="A0A0D9QJB2"/>
<dbReference type="GeneID" id="24269837"/>
<evidence type="ECO:0000256" key="4">
    <source>
        <dbReference type="SAM" id="MobiDB-lite"/>
    </source>
</evidence>
<protein>
    <recommendedName>
        <fullName evidence="5">NLE domain-containing protein</fullName>
    </recommendedName>
</protein>
<evidence type="ECO:0000256" key="3">
    <source>
        <dbReference type="ARBA" id="ARBA00022737"/>
    </source>
</evidence>
<evidence type="ECO:0000259" key="5">
    <source>
        <dbReference type="Pfam" id="PF08154"/>
    </source>
</evidence>
<dbReference type="EMBL" id="KQ001710">
    <property type="protein sequence ID" value="KJP85816.1"/>
    <property type="molecule type" value="Genomic_DNA"/>
</dbReference>
<evidence type="ECO:0000256" key="2">
    <source>
        <dbReference type="ARBA" id="ARBA00022574"/>
    </source>
</evidence>
<dbReference type="RefSeq" id="XP_012337556.1">
    <property type="nucleotide sequence ID" value="XM_012482133.1"/>
</dbReference>
<name>A0A0D9QJB2_PLAFR</name>
<reference evidence="6 7" key="1">
    <citation type="submission" date="2014-03" db="EMBL/GenBank/DDBJ databases">
        <title>The Genome Sequence of Plasmodium fragile nilgiri.</title>
        <authorList>
            <consortium name="The Broad Institute Genomics Platform"/>
            <consortium name="The Broad Institute Genome Sequencing Center for Infectious Disease"/>
            <person name="Neafsey D."/>
            <person name="Duraisingh M."/>
            <person name="Young S.K."/>
            <person name="Zeng Q."/>
            <person name="Gargeya S."/>
            <person name="Abouelleil A."/>
            <person name="Alvarado L."/>
            <person name="Chapman S.B."/>
            <person name="Gainer-Dewar J."/>
            <person name="Goldberg J."/>
            <person name="Griggs A."/>
            <person name="Gujja S."/>
            <person name="Hansen M."/>
            <person name="Howarth C."/>
            <person name="Imamovic A."/>
            <person name="Larimer J."/>
            <person name="Pearson M."/>
            <person name="Poon T.W."/>
            <person name="Priest M."/>
            <person name="Roberts A."/>
            <person name="Saif S."/>
            <person name="Shea T."/>
            <person name="Sykes S."/>
            <person name="Wortman J."/>
            <person name="Nusbaum C."/>
            <person name="Birren B."/>
        </authorList>
    </citation>
    <scope>NUCLEOTIDE SEQUENCE [LARGE SCALE GENOMIC DNA]</scope>
    <source>
        <strain evidence="7">nilgiri</strain>
    </source>
</reference>
<comment type="subcellular location">
    <subcellularLocation>
        <location evidence="1">Nucleus</location>
    </subcellularLocation>
</comment>
<organism evidence="6 7">
    <name type="scientific">Plasmodium fragile</name>
    <dbReference type="NCBI Taxonomy" id="5857"/>
    <lineage>
        <taxon>Eukaryota</taxon>
        <taxon>Sar</taxon>
        <taxon>Alveolata</taxon>
        <taxon>Apicomplexa</taxon>
        <taxon>Aconoidasida</taxon>
        <taxon>Haemosporida</taxon>
        <taxon>Plasmodiidae</taxon>
        <taxon>Plasmodium</taxon>
        <taxon>Plasmodium (Plasmodium)</taxon>
    </lineage>
</organism>
<dbReference type="Pfam" id="PF08154">
    <property type="entry name" value="NLE"/>
    <property type="match status" value="1"/>
</dbReference>
<dbReference type="VEuPathDB" id="PlasmoDB:AK88_04523"/>
<dbReference type="InterPro" id="IPR012972">
    <property type="entry name" value="NLE"/>
</dbReference>
<feature type="region of interest" description="Disordered" evidence="4">
    <location>
        <begin position="1"/>
        <end position="69"/>
    </location>
</feature>
<accession>A0A0D9QJB2</accession>
<dbReference type="GO" id="GO:0005634">
    <property type="term" value="C:nucleus"/>
    <property type="evidence" value="ECO:0007669"/>
    <property type="project" value="UniProtKB-SubCell"/>
</dbReference>
<keyword evidence="3" id="KW-0677">Repeat</keyword>
<sequence>MKKGGKKKQAARSNQLGKGLNDDSEDEEVIESESSSDEEEETNSSSEESIDSDSDNPSDKEQEDQAEKQIQIYFTSDVANEKYQMEDTIYTIPASFRRIDLSRMVKKLLDIKENVKNSENVIER</sequence>
<feature type="compositionally biased region" description="Acidic residues" evidence="4">
    <location>
        <begin position="22"/>
        <end position="56"/>
    </location>
</feature>
<feature type="compositionally biased region" description="Basic residues" evidence="4">
    <location>
        <begin position="1"/>
        <end position="10"/>
    </location>
</feature>
<feature type="domain" description="NLE" evidence="5">
    <location>
        <begin position="70"/>
        <end position="113"/>
    </location>
</feature>
<feature type="compositionally biased region" description="Basic and acidic residues" evidence="4">
    <location>
        <begin position="57"/>
        <end position="67"/>
    </location>
</feature>